<dbReference type="EMBL" id="CAJVQB010162336">
    <property type="protein sequence ID" value="CAG8856658.1"/>
    <property type="molecule type" value="Genomic_DNA"/>
</dbReference>
<proteinExistence type="predicted"/>
<protein>
    <submittedName>
        <fullName evidence="1">44021_t:CDS:1</fullName>
    </submittedName>
</protein>
<organism evidence="1 2">
    <name type="scientific">Gigaspora margarita</name>
    <dbReference type="NCBI Taxonomy" id="4874"/>
    <lineage>
        <taxon>Eukaryota</taxon>
        <taxon>Fungi</taxon>
        <taxon>Fungi incertae sedis</taxon>
        <taxon>Mucoromycota</taxon>
        <taxon>Glomeromycotina</taxon>
        <taxon>Glomeromycetes</taxon>
        <taxon>Diversisporales</taxon>
        <taxon>Gigasporaceae</taxon>
        <taxon>Gigaspora</taxon>
    </lineage>
</organism>
<accession>A0ABN7XMV0</accession>
<name>A0ABN7XMV0_GIGMA</name>
<reference evidence="1 2" key="1">
    <citation type="submission" date="2021-06" db="EMBL/GenBank/DDBJ databases">
        <authorList>
            <person name="Kallberg Y."/>
            <person name="Tangrot J."/>
            <person name="Rosling A."/>
        </authorList>
    </citation>
    <scope>NUCLEOTIDE SEQUENCE [LARGE SCALE GENOMIC DNA]</scope>
    <source>
        <strain evidence="1 2">120-4 pot B 10/14</strain>
    </source>
</reference>
<evidence type="ECO:0000313" key="2">
    <source>
        <dbReference type="Proteomes" id="UP000789901"/>
    </source>
</evidence>
<feature type="non-terminal residue" evidence="1">
    <location>
        <position position="1"/>
    </location>
</feature>
<comment type="caution">
    <text evidence="1">The sequence shown here is derived from an EMBL/GenBank/DDBJ whole genome shotgun (WGS) entry which is preliminary data.</text>
</comment>
<dbReference type="Proteomes" id="UP000789901">
    <property type="component" value="Unassembled WGS sequence"/>
</dbReference>
<feature type="non-terminal residue" evidence="1">
    <location>
        <position position="149"/>
    </location>
</feature>
<gene>
    <name evidence="1" type="ORF">GMARGA_LOCUS45479</name>
</gene>
<keyword evidence="2" id="KW-1185">Reference proteome</keyword>
<sequence>NNEKCPDYEPSKPKSWIMYEDINVLYSGTMTQYMPTEILGKVGPEEVSDIQSIAPDAKIGYMPEVDLEVPIYLQDFFADYLLAPEKQIVPKNWLSPYNKRLVHDKEVGGGKYTLGEKLLQTLLPKKNYVVHYRALQTYIKFGMKVIKIH</sequence>
<evidence type="ECO:0000313" key="1">
    <source>
        <dbReference type="EMBL" id="CAG8856658.1"/>
    </source>
</evidence>